<sequence>MSDALPDDAWVNNFLDTPPRPLLTALQRRLQASTSHANALAEVYKQRASVEAAYAEGLAKLVRSAESGQLAGKGGIEWGKDGAEGKLWDSVLNDLRETSTSHSTLSALLKTDFETPLREMPQKIVAWRRIIEQDSSLDRTLKEYEKVSQKRDKAEAKARGGKAELLQQEVNQLSSQLVSLSPLVYTTYQKLDEERLRTLKEIIVRFCTLRGDMSARDGERADTAIASLLGWETQDEVRLVGQRLGSMGVGQGSRGPLMSSVSSTNTTPRTVRRLSSVPSVNNDFSPRPPMRQNGSGSGVAPGTPTGGFAGLKSILGRKNTVVGRGRSNSIPNSTRSGGRDLDAFETLNEEDGNQGTVRQRPAPSIRTVDNEGFTEPPPDRHRNPWEDPNELIPTPATSSPRASSQTTSANPPQLPAPSFGQTFEASPTTSQDNLSSSASSQHQPGKLNLAMSTIPIQETDEERQLAVAKIQAALSLPQQPTRRGTVARGRRDVRNTMFGGNVDTTLNTSGLGNLQESTMTMTESPIQQHDNLPSSPTGSTNIIPLGPVVTGTGMNGFDPHTPGKPSAQRRTSSASIISNNPFDSPGLNFSPPTSIPGSTMQEGLRANMLETINTVIRSGIVTKVQITGEIHFSLSLSSSTSSPIHIRLTSFESLEKIAPNPTYLSQVPDKPGEYYLNPETLSQASKTSIAKGVLLFKYQVHLSQGTESTVLPILLEPAFQSKQGETRIIVNYKLNPESLLSSSLSDEMTLSAAFGPGVGVKEVQAKPAGAIWSPNTRRMTWRVPLLNGGNNINGGGGGGGGGGSLNPPAGGVGTGGKAVARLVTEEGEPLVPLAVAGMWKVDGMLGSGLGIEVVEGGINFDQVKKGTMAGKYLAEPV</sequence>
<dbReference type="GO" id="GO:0032153">
    <property type="term" value="C:cell division site"/>
    <property type="evidence" value="ECO:0007669"/>
    <property type="project" value="TreeGrafter"/>
</dbReference>
<accession>A0A4Q1BGN2</accession>
<dbReference type="PANTHER" id="PTHR23065:SF7">
    <property type="entry name" value="NOSTRIN, ISOFORM H"/>
    <property type="match status" value="1"/>
</dbReference>
<evidence type="ECO:0000313" key="8">
    <source>
        <dbReference type="EMBL" id="RXK36733.1"/>
    </source>
</evidence>
<dbReference type="VEuPathDB" id="FungiDB:TREMEDRAFT_69537"/>
<evidence type="ECO:0000256" key="5">
    <source>
        <dbReference type="SAM" id="MobiDB-lite"/>
    </source>
</evidence>
<feature type="compositionally biased region" description="Gly residues" evidence="5">
    <location>
        <begin position="295"/>
        <end position="309"/>
    </location>
</feature>
<evidence type="ECO:0008006" key="10">
    <source>
        <dbReference type="Google" id="ProtNLM"/>
    </source>
</evidence>
<evidence type="ECO:0000256" key="4">
    <source>
        <dbReference type="ARBA" id="ARBA00022583"/>
    </source>
</evidence>
<dbReference type="OrthoDB" id="1875751at2759"/>
<dbReference type="GO" id="GO:0005886">
    <property type="term" value="C:plasma membrane"/>
    <property type="evidence" value="ECO:0007669"/>
    <property type="project" value="TreeGrafter"/>
</dbReference>
<dbReference type="EMBL" id="SDIL01000088">
    <property type="protein sequence ID" value="RXK36733.1"/>
    <property type="molecule type" value="Genomic_DNA"/>
</dbReference>
<dbReference type="Proteomes" id="UP000289152">
    <property type="component" value="Unassembled WGS sequence"/>
</dbReference>
<keyword evidence="9" id="KW-1185">Reference proteome</keyword>
<dbReference type="InParanoid" id="A0A4Q1BGN2"/>
<dbReference type="Pfam" id="PF00611">
    <property type="entry name" value="FCH"/>
    <property type="match status" value="1"/>
</dbReference>
<dbReference type="PANTHER" id="PTHR23065">
    <property type="entry name" value="PROLINE-SERINE-THREONINE PHOSPHATASE INTERACTING PROTEIN 1"/>
    <property type="match status" value="1"/>
</dbReference>
<dbReference type="AlphaFoldDB" id="A0A4Q1BGN2"/>
<evidence type="ECO:0000313" key="9">
    <source>
        <dbReference type="Proteomes" id="UP000289152"/>
    </source>
</evidence>
<feature type="compositionally biased region" description="Polar residues" evidence="5">
    <location>
        <begin position="259"/>
        <end position="269"/>
    </location>
</feature>
<comment type="subcellular location">
    <subcellularLocation>
        <location evidence="1">Cytoplasm</location>
    </subcellularLocation>
</comment>
<dbReference type="GO" id="GO:0007010">
    <property type="term" value="P:cytoskeleton organization"/>
    <property type="evidence" value="ECO:0007669"/>
    <property type="project" value="TreeGrafter"/>
</dbReference>
<dbReference type="GO" id="GO:0005737">
    <property type="term" value="C:cytoplasm"/>
    <property type="evidence" value="ECO:0007669"/>
    <property type="project" value="TreeGrafter"/>
</dbReference>
<reference evidence="8 9" key="1">
    <citation type="submission" date="2016-06" db="EMBL/GenBank/DDBJ databases">
        <title>Evolution of pathogenesis and genome organization in the Tremellales.</title>
        <authorList>
            <person name="Cuomo C."/>
            <person name="Litvintseva A."/>
            <person name="Heitman J."/>
            <person name="Chen Y."/>
            <person name="Sun S."/>
            <person name="Springer D."/>
            <person name="Dromer F."/>
            <person name="Young S."/>
            <person name="Zeng Q."/>
            <person name="Chapman S."/>
            <person name="Gujja S."/>
            <person name="Saif S."/>
            <person name="Birren B."/>
        </authorList>
    </citation>
    <scope>NUCLEOTIDE SEQUENCE [LARGE SCALE GENOMIC DNA]</scope>
    <source>
        <strain evidence="8 9">ATCC 28783</strain>
    </source>
</reference>
<name>A0A4Q1BGN2_TREME</name>
<keyword evidence="2" id="KW-0963">Cytoplasm</keyword>
<dbReference type="Gene3D" id="1.20.1270.60">
    <property type="entry name" value="Arfaptin homology (AH) domain/BAR domain"/>
    <property type="match status" value="1"/>
</dbReference>
<feature type="domain" description="Muniscin C-terminal" evidence="7">
    <location>
        <begin position="603"/>
        <end position="790"/>
    </location>
</feature>
<keyword evidence="3" id="KW-0597">Phosphoprotein</keyword>
<feature type="compositionally biased region" description="Polar residues" evidence="5">
    <location>
        <begin position="419"/>
        <end position="434"/>
    </location>
</feature>
<evidence type="ECO:0000259" key="6">
    <source>
        <dbReference type="Pfam" id="PF00611"/>
    </source>
</evidence>
<feature type="domain" description="FCH" evidence="6">
    <location>
        <begin position="24"/>
        <end position="103"/>
    </location>
</feature>
<feature type="region of interest" description="Disordered" evidence="5">
    <location>
        <begin position="246"/>
        <end position="446"/>
    </location>
</feature>
<evidence type="ECO:0000256" key="1">
    <source>
        <dbReference type="ARBA" id="ARBA00004496"/>
    </source>
</evidence>
<dbReference type="GO" id="GO:0043226">
    <property type="term" value="C:organelle"/>
    <property type="evidence" value="ECO:0007669"/>
    <property type="project" value="UniProtKB-ARBA"/>
</dbReference>
<feature type="region of interest" description="Disordered" evidence="5">
    <location>
        <begin position="558"/>
        <end position="594"/>
    </location>
</feature>
<protein>
    <recommendedName>
        <fullName evidence="10">MHD domain-containing protein</fullName>
    </recommendedName>
</protein>
<dbReference type="InterPro" id="IPR027267">
    <property type="entry name" value="AH/BAR_dom_sf"/>
</dbReference>
<dbReference type="GO" id="GO:0006897">
    <property type="term" value="P:endocytosis"/>
    <property type="evidence" value="ECO:0007669"/>
    <property type="project" value="UniProtKB-KW"/>
</dbReference>
<feature type="compositionally biased region" description="Polar residues" evidence="5">
    <location>
        <begin position="326"/>
        <end position="336"/>
    </location>
</feature>
<proteinExistence type="predicted"/>
<feature type="compositionally biased region" description="Polar residues" evidence="5">
    <location>
        <begin position="568"/>
        <end position="582"/>
    </location>
</feature>
<feature type="compositionally biased region" description="Low complexity" evidence="5">
    <location>
        <begin position="393"/>
        <end position="409"/>
    </location>
</feature>
<gene>
    <name evidence="8" type="ORF">M231_05968</name>
</gene>
<dbReference type="FunCoup" id="A0A4Q1BGN2">
    <property type="interactions" value="15"/>
</dbReference>
<organism evidence="8 9">
    <name type="scientific">Tremella mesenterica</name>
    <name type="common">Jelly fungus</name>
    <dbReference type="NCBI Taxonomy" id="5217"/>
    <lineage>
        <taxon>Eukaryota</taxon>
        <taxon>Fungi</taxon>
        <taxon>Dikarya</taxon>
        <taxon>Basidiomycota</taxon>
        <taxon>Agaricomycotina</taxon>
        <taxon>Tremellomycetes</taxon>
        <taxon>Tremellales</taxon>
        <taxon>Tremellaceae</taxon>
        <taxon>Tremella</taxon>
    </lineage>
</organism>
<dbReference type="STRING" id="5217.A0A4Q1BGN2"/>
<dbReference type="Pfam" id="PF10291">
    <property type="entry name" value="muHD"/>
    <property type="match status" value="1"/>
</dbReference>
<evidence type="ECO:0000259" key="7">
    <source>
        <dbReference type="Pfam" id="PF10291"/>
    </source>
</evidence>
<dbReference type="InterPro" id="IPR001060">
    <property type="entry name" value="FCH_dom"/>
</dbReference>
<dbReference type="SUPFAM" id="SSF103657">
    <property type="entry name" value="BAR/IMD domain-like"/>
    <property type="match status" value="1"/>
</dbReference>
<dbReference type="InterPro" id="IPR018808">
    <property type="entry name" value="Muniscin_C"/>
</dbReference>
<keyword evidence="4" id="KW-0254">Endocytosis</keyword>
<evidence type="ECO:0000256" key="2">
    <source>
        <dbReference type="ARBA" id="ARBA00022490"/>
    </source>
</evidence>
<comment type="caution">
    <text evidence="8">The sequence shown here is derived from an EMBL/GenBank/DDBJ whole genome shotgun (WGS) entry which is preliminary data.</text>
</comment>
<evidence type="ECO:0000256" key="3">
    <source>
        <dbReference type="ARBA" id="ARBA00022553"/>
    </source>
</evidence>